<dbReference type="PANTHER" id="PTHR30399">
    <property type="entry name" value="UNCHARACTERIZED PROTEIN YGJP"/>
    <property type="match status" value="1"/>
</dbReference>
<dbReference type="EMBL" id="JAGDFX010000007">
    <property type="protein sequence ID" value="MBO1519399.1"/>
    <property type="molecule type" value="Genomic_DNA"/>
</dbReference>
<dbReference type="InterPro" id="IPR053136">
    <property type="entry name" value="UTP_pyrophosphatase-like"/>
</dbReference>
<dbReference type="Pfam" id="PF01863">
    <property type="entry name" value="YgjP-like"/>
    <property type="match status" value="1"/>
</dbReference>
<evidence type="ECO:0000313" key="3">
    <source>
        <dbReference type="Proteomes" id="UP000664882"/>
    </source>
</evidence>
<evidence type="ECO:0000259" key="1">
    <source>
        <dbReference type="Pfam" id="PF01863"/>
    </source>
</evidence>
<dbReference type="RefSeq" id="WP_208005275.1">
    <property type="nucleotide sequence ID" value="NZ_JAGDFX010000007.1"/>
</dbReference>
<dbReference type="Proteomes" id="UP000664882">
    <property type="component" value="Unassembled WGS sequence"/>
</dbReference>
<feature type="domain" description="YgjP-like metallopeptidase" evidence="1">
    <location>
        <begin position="33"/>
        <end position="237"/>
    </location>
</feature>
<sequence length="245" mass="28380">MKINKLNEADLTKPEYRDGNGFIVEVIRTARRKSADIRVEEGAVSVVVPEATTVERIDQLLLAKREWIIEKLTRQREVAPISNKQFVSGEALPYLGRNYRLKVTTGVFQPVKLLQGRLVLQVPEGRQQPHMIRNALVRWYKHQAGVKIRQKVRRYAPLVGVEPVSVTIKSFKSRWGSCTADGKLEFNWRILLAPNRMVDYVVAHELCHLIHHDHSPAFWRELARVMPDYQECREWLKLNSGKLQV</sequence>
<name>A0ABS3NFP9_9GAMM</name>
<accession>A0ABS3NFP9</accession>
<proteinExistence type="predicted"/>
<reference evidence="2 3" key="1">
    <citation type="submission" date="2021-03" db="EMBL/GenBank/DDBJ databases">
        <title>Oceanisphaera sp. nov., isolated from the intestine.</title>
        <authorList>
            <person name="Zhao L.-H."/>
            <person name="Shi L.-F."/>
        </authorList>
    </citation>
    <scope>NUCLEOTIDE SEQUENCE [LARGE SCALE GENOMIC DNA]</scope>
    <source>
        <strain evidence="2 3">DM8</strain>
    </source>
</reference>
<evidence type="ECO:0000313" key="2">
    <source>
        <dbReference type="EMBL" id="MBO1519399.1"/>
    </source>
</evidence>
<keyword evidence="3" id="KW-1185">Reference proteome</keyword>
<dbReference type="InterPro" id="IPR002725">
    <property type="entry name" value="YgjP-like_metallopeptidase"/>
</dbReference>
<organism evidence="2 3">
    <name type="scientific">Oceanisphaera pacifica</name>
    <dbReference type="NCBI Taxonomy" id="2818389"/>
    <lineage>
        <taxon>Bacteria</taxon>
        <taxon>Pseudomonadati</taxon>
        <taxon>Pseudomonadota</taxon>
        <taxon>Gammaproteobacteria</taxon>
        <taxon>Aeromonadales</taxon>
        <taxon>Aeromonadaceae</taxon>
        <taxon>Oceanisphaera</taxon>
    </lineage>
</organism>
<comment type="caution">
    <text evidence="2">The sequence shown here is derived from an EMBL/GenBank/DDBJ whole genome shotgun (WGS) entry which is preliminary data.</text>
</comment>
<dbReference type="PANTHER" id="PTHR30399:SF1">
    <property type="entry name" value="UTP PYROPHOSPHATASE"/>
    <property type="match status" value="1"/>
</dbReference>
<protein>
    <submittedName>
        <fullName evidence="2">M48 family metallopeptidase</fullName>
    </submittedName>
</protein>
<dbReference type="CDD" id="cd07344">
    <property type="entry name" value="M48_yhfN_like"/>
    <property type="match status" value="1"/>
</dbReference>
<gene>
    <name evidence="2" type="ORF">J3U76_07125</name>
</gene>
<dbReference type="Gene3D" id="3.30.2010.10">
    <property type="entry name" value="Metalloproteases ('zincins'), catalytic domain"/>
    <property type="match status" value="1"/>
</dbReference>